<accession>A0AAV7MVS7</accession>
<organism evidence="1 2">
    <name type="scientific">Pleurodeles waltl</name>
    <name type="common">Iberian ribbed newt</name>
    <dbReference type="NCBI Taxonomy" id="8319"/>
    <lineage>
        <taxon>Eukaryota</taxon>
        <taxon>Metazoa</taxon>
        <taxon>Chordata</taxon>
        <taxon>Craniata</taxon>
        <taxon>Vertebrata</taxon>
        <taxon>Euteleostomi</taxon>
        <taxon>Amphibia</taxon>
        <taxon>Batrachia</taxon>
        <taxon>Caudata</taxon>
        <taxon>Salamandroidea</taxon>
        <taxon>Salamandridae</taxon>
        <taxon>Pleurodelinae</taxon>
        <taxon>Pleurodeles</taxon>
    </lineage>
</organism>
<reference evidence="1" key="1">
    <citation type="journal article" date="2022" name="bioRxiv">
        <title>Sequencing and chromosome-scale assembly of the giantPleurodeles waltlgenome.</title>
        <authorList>
            <person name="Brown T."/>
            <person name="Elewa A."/>
            <person name="Iarovenko S."/>
            <person name="Subramanian E."/>
            <person name="Araus A.J."/>
            <person name="Petzold A."/>
            <person name="Susuki M."/>
            <person name="Suzuki K.-i.T."/>
            <person name="Hayashi T."/>
            <person name="Toyoda A."/>
            <person name="Oliveira C."/>
            <person name="Osipova E."/>
            <person name="Leigh N.D."/>
            <person name="Simon A."/>
            <person name="Yun M.H."/>
        </authorList>
    </citation>
    <scope>NUCLEOTIDE SEQUENCE</scope>
    <source>
        <strain evidence="1">20211129_DDA</strain>
        <tissue evidence="1">Liver</tissue>
    </source>
</reference>
<dbReference type="AlphaFoldDB" id="A0AAV7MVS7"/>
<keyword evidence="2" id="KW-1185">Reference proteome</keyword>
<evidence type="ECO:0000313" key="2">
    <source>
        <dbReference type="Proteomes" id="UP001066276"/>
    </source>
</evidence>
<sequence>MPDIHLPKRLFYGELAEGKRTQGGQKNHFKDTLKVSLKSFGIDPDSWEILAQDFPAWQSYINKVATYYEQSGIAEMQKKRKLHKFIAISLSTNPADHLCPTCSRAFQACIRLISHSRTQYPVNLST</sequence>
<protein>
    <recommendedName>
        <fullName evidence="3">C2H2-type domain-containing protein</fullName>
    </recommendedName>
</protein>
<comment type="caution">
    <text evidence="1">The sequence shown here is derived from an EMBL/GenBank/DDBJ whole genome shotgun (WGS) entry which is preliminary data.</text>
</comment>
<evidence type="ECO:0000313" key="1">
    <source>
        <dbReference type="EMBL" id="KAJ1105058.1"/>
    </source>
</evidence>
<dbReference type="EMBL" id="JANPWB010000013">
    <property type="protein sequence ID" value="KAJ1105058.1"/>
    <property type="molecule type" value="Genomic_DNA"/>
</dbReference>
<dbReference type="Proteomes" id="UP001066276">
    <property type="component" value="Chromosome 9"/>
</dbReference>
<evidence type="ECO:0008006" key="3">
    <source>
        <dbReference type="Google" id="ProtNLM"/>
    </source>
</evidence>
<proteinExistence type="predicted"/>
<gene>
    <name evidence="1" type="ORF">NDU88_002466</name>
</gene>
<name>A0AAV7MVS7_PLEWA</name>